<reference evidence="1 2" key="1">
    <citation type="submission" date="2016-11" db="EMBL/GenBank/DDBJ databases">
        <authorList>
            <person name="Jaros S."/>
            <person name="Januszkiewicz K."/>
            <person name="Wedrychowicz H."/>
        </authorList>
    </citation>
    <scope>NUCLEOTIDE SEQUENCE [LARGE SCALE GENOMIC DNA]</scope>
    <source>
        <strain evidence="1 2">DSM 16917</strain>
    </source>
</reference>
<gene>
    <name evidence="1" type="ORF">SAMN02745129_2306</name>
</gene>
<accession>A0A1M5TWQ3</accession>
<protein>
    <submittedName>
        <fullName evidence="1">Uncharacterized protein</fullName>
    </submittedName>
</protein>
<keyword evidence="2" id="KW-1185">Reference proteome</keyword>
<name>A0A1M5TWQ3_9GAMM</name>
<dbReference type="OrthoDB" id="9985985at2"/>
<dbReference type="RefSeq" id="WP_067655897.1">
    <property type="nucleotide sequence ID" value="NZ_FQXG01000003.1"/>
</dbReference>
<proteinExistence type="predicted"/>
<sequence length="82" mass="9367">MIANADVDRIGDRAVALERALQGCIDQGDSEAALRVIRDYWDFRVTVSRRYKDLGMVLQLEQHRSALLWMYEQAFGPASSLH</sequence>
<dbReference type="AlphaFoldDB" id="A0A1M5TWQ3"/>
<dbReference type="Proteomes" id="UP000184268">
    <property type="component" value="Unassembled WGS sequence"/>
</dbReference>
<dbReference type="EMBL" id="FQXG01000003">
    <property type="protein sequence ID" value="SHH55128.1"/>
    <property type="molecule type" value="Genomic_DNA"/>
</dbReference>
<evidence type="ECO:0000313" key="1">
    <source>
        <dbReference type="EMBL" id="SHH55128.1"/>
    </source>
</evidence>
<evidence type="ECO:0000313" key="2">
    <source>
        <dbReference type="Proteomes" id="UP000184268"/>
    </source>
</evidence>
<organism evidence="1 2">
    <name type="scientific">Ferrimonas marina</name>
    <dbReference type="NCBI Taxonomy" id="299255"/>
    <lineage>
        <taxon>Bacteria</taxon>
        <taxon>Pseudomonadati</taxon>
        <taxon>Pseudomonadota</taxon>
        <taxon>Gammaproteobacteria</taxon>
        <taxon>Alteromonadales</taxon>
        <taxon>Ferrimonadaceae</taxon>
        <taxon>Ferrimonas</taxon>
    </lineage>
</organism>